<comment type="caution">
    <text evidence="7">The sequence shown here is derived from an EMBL/GenBank/DDBJ whole genome shotgun (WGS) entry which is preliminary data.</text>
</comment>
<proteinExistence type="inferred from homology"/>
<protein>
    <recommendedName>
        <fullName evidence="5">5-formyltetrahydrofolate cyclo-ligase</fullName>
        <ecNumber evidence="5">6.3.3.2</ecNumber>
    </recommendedName>
</protein>
<dbReference type="GO" id="GO:0005739">
    <property type="term" value="C:mitochondrion"/>
    <property type="evidence" value="ECO:0007669"/>
    <property type="project" value="TreeGrafter"/>
</dbReference>
<dbReference type="Proteomes" id="UP000636479">
    <property type="component" value="Unassembled WGS sequence"/>
</dbReference>
<keyword evidence="2 6" id="KW-0547">Nucleotide-binding</keyword>
<feature type="binding site" evidence="6">
    <location>
        <position position="59"/>
    </location>
    <ligand>
        <name>substrate</name>
    </ligand>
</feature>
<dbReference type="PIRSF" id="PIRSF006806">
    <property type="entry name" value="FTHF_cligase"/>
    <property type="match status" value="1"/>
</dbReference>
<name>A0A8H6WKU9_9AGAR</name>
<evidence type="ECO:0000256" key="4">
    <source>
        <dbReference type="ARBA" id="ARBA00036539"/>
    </source>
</evidence>
<feature type="binding site" evidence="6">
    <location>
        <begin position="164"/>
        <end position="172"/>
    </location>
    <ligand>
        <name>ATP</name>
        <dbReference type="ChEBI" id="CHEBI:30616"/>
    </ligand>
</feature>
<evidence type="ECO:0000256" key="3">
    <source>
        <dbReference type="ARBA" id="ARBA00022840"/>
    </source>
</evidence>
<dbReference type="SUPFAM" id="SSF100950">
    <property type="entry name" value="NagB/RpiA/CoA transferase-like"/>
    <property type="match status" value="1"/>
</dbReference>
<evidence type="ECO:0000313" key="7">
    <source>
        <dbReference type="EMBL" id="KAF7316119.1"/>
    </source>
</evidence>
<dbReference type="Pfam" id="PF01812">
    <property type="entry name" value="5-FTHF_cyc-lig"/>
    <property type="match status" value="1"/>
</dbReference>
<dbReference type="GO" id="GO:0030272">
    <property type="term" value="F:5-formyltetrahydrofolate cyclo-ligase activity"/>
    <property type="evidence" value="ECO:0007669"/>
    <property type="project" value="UniProtKB-EC"/>
</dbReference>
<keyword evidence="3 6" id="KW-0067">ATP-binding</keyword>
<gene>
    <name evidence="7" type="ORF">MIND_00130000</name>
</gene>
<feature type="binding site" evidence="6">
    <location>
        <position position="53"/>
    </location>
    <ligand>
        <name>substrate</name>
    </ligand>
</feature>
<organism evidence="7 8">
    <name type="scientific">Mycena indigotica</name>
    <dbReference type="NCBI Taxonomy" id="2126181"/>
    <lineage>
        <taxon>Eukaryota</taxon>
        <taxon>Fungi</taxon>
        <taxon>Dikarya</taxon>
        <taxon>Basidiomycota</taxon>
        <taxon>Agaricomycotina</taxon>
        <taxon>Agaricomycetes</taxon>
        <taxon>Agaricomycetidae</taxon>
        <taxon>Agaricales</taxon>
        <taxon>Marasmiineae</taxon>
        <taxon>Mycenaceae</taxon>
        <taxon>Mycena</taxon>
    </lineage>
</organism>
<dbReference type="GO" id="GO:0005524">
    <property type="term" value="F:ATP binding"/>
    <property type="evidence" value="ECO:0007669"/>
    <property type="project" value="UniProtKB-KW"/>
</dbReference>
<accession>A0A8H6WKU9</accession>
<dbReference type="InterPro" id="IPR002698">
    <property type="entry name" value="FTHF_cligase"/>
</dbReference>
<keyword evidence="7" id="KW-0436">Ligase</keyword>
<dbReference type="GeneID" id="59340748"/>
<dbReference type="OrthoDB" id="2015992at2759"/>
<sequence length="227" mass="25030">MALALKAEKKLLRKAMASKLKNLVSVSEQSKAVTERILRHPYFARCASIGCYLSMPSGEIDTDLLVRSILRSGSSVLLRVMFILTLLANSGKTLYVPNIDKTIEGRMELLRVYDEADLDSLPSGVWGIREPGQLRNGQPRASAEDTGLDLILVPGLAFDRSFSRLGHGKGYYDRFITTYSTNRPTPLLMGLALQEQLLDAGTIPTASHDWKMDSIVVDGEEIEQGSD</sequence>
<keyword evidence="8" id="KW-1185">Reference proteome</keyword>
<dbReference type="GO" id="GO:0009396">
    <property type="term" value="P:folic acid-containing compound biosynthetic process"/>
    <property type="evidence" value="ECO:0007669"/>
    <property type="project" value="TreeGrafter"/>
</dbReference>
<dbReference type="EMBL" id="JACAZF010000001">
    <property type="protein sequence ID" value="KAF7316119.1"/>
    <property type="molecule type" value="Genomic_DNA"/>
</dbReference>
<evidence type="ECO:0000256" key="1">
    <source>
        <dbReference type="ARBA" id="ARBA00010638"/>
    </source>
</evidence>
<evidence type="ECO:0000313" key="8">
    <source>
        <dbReference type="Proteomes" id="UP000636479"/>
    </source>
</evidence>
<dbReference type="GO" id="GO:0035999">
    <property type="term" value="P:tetrahydrofolate interconversion"/>
    <property type="evidence" value="ECO:0007669"/>
    <property type="project" value="TreeGrafter"/>
</dbReference>
<dbReference type="PANTHER" id="PTHR23407:SF1">
    <property type="entry name" value="5-FORMYLTETRAHYDROFOLATE CYCLO-LIGASE"/>
    <property type="match status" value="1"/>
</dbReference>
<evidence type="ECO:0000256" key="5">
    <source>
        <dbReference type="ARBA" id="ARBA00038966"/>
    </source>
</evidence>
<dbReference type="RefSeq" id="XP_037226142.1">
    <property type="nucleotide sequence ID" value="XM_037358232.1"/>
</dbReference>
<comment type="catalytic activity">
    <reaction evidence="4">
        <text>(6S)-5-formyl-5,6,7,8-tetrahydrofolate + ATP = (6R)-5,10-methenyltetrahydrofolate + ADP + phosphate</text>
        <dbReference type="Rhea" id="RHEA:10488"/>
        <dbReference type="ChEBI" id="CHEBI:30616"/>
        <dbReference type="ChEBI" id="CHEBI:43474"/>
        <dbReference type="ChEBI" id="CHEBI:57455"/>
        <dbReference type="ChEBI" id="CHEBI:57457"/>
        <dbReference type="ChEBI" id="CHEBI:456216"/>
        <dbReference type="EC" id="6.3.3.2"/>
    </reaction>
</comment>
<evidence type="ECO:0000256" key="2">
    <source>
        <dbReference type="ARBA" id="ARBA00022741"/>
    </source>
</evidence>
<comment type="similarity">
    <text evidence="1">Belongs to the 5-formyltetrahydrofolate cyclo-ligase family.</text>
</comment>
<dbReference type="AlphaFoldDB" id="A0A8H6WKU9"/>
<reference evidence="7" key="1">
    <citation type="submission" date="2020-05" db="EMBL/GenBank/DDBJ databases">
        <title>Mycena genomes resolve the evolution of fungal bioluminescence.</title>
        <authorList>
            <person name="Tsai I.J."/>
        </authorList>
    </citation>
    <scope>NUCLEOTIDE SEQUENCE</scope>
    <source>
        <strain evidence="7">171206Taipei</strain>
    </source>
</reference>
<dbReference type="EC" id="6.3.3.2" evidence="5"/>
<evidence type="ECO:0000256" key="6">
    <source>
        <dbReference type="PIRSR" id="PIRSR006806-1"/>
    </source>
</evidence>
<feature type="binding site" evidence="6">
    <location>
        <begin position="9"/>
        <end position="13"/>
    </location>
    <ligand>
        <name>ATP</name>
        <dbReference type="ChEBI" id="CHEBI:30616"/>
    </ligand>
</feature>
<dbReference type="PANTHER" id="PTHR23407">
    <property type="entry name" value="ATPASE INHIBITOR/5-FORMYLTETRAHYDROFOLATE CYCLO-LIGASE"/>
    <property type="match status" value="1"/>
</dbReference>
<dbReference type="InterPro" id="IPR037171">
    <property type="entry name" value="NagB/RpiA_transferase-like"/>
</dbReference>
<dbReference type="InterPro" id="IPR024185">
    <property type="entry name" value="FTHF_cligase-like_sf"/>
</dbReference>
<dbReference type="Gene3D" id="3.40.50.10420">
    <property type="entry name" value="NagB/RpiA/CoA transferase-like"/>
    <property type="match status" value="1"/>
</dbReference>